<feature type="compositionally biased region" description="Low complexity" evidence="6">
    <location>
        <begin position="618"/>
        <end position="640"/>
    </location>
</feature>
<evidence type="ECO:0000259" key="7">
    <source>
        <dbReference type="Pfam" id="PF00501"/>
    </source>
</evidence>
<keyword evidence="3 9" id="KW-0436">Ligase</keyword>
<evidence type="ECO:0000256" key="3">
    <source>
        <dbReference type="ARBA" id="ARBA00022598"/>
    </source>
</evidence>
<dbReference type="PANTHER" id="PTHR24096:SF317">
    <property type="entry name" value="ADENYLATE-FORMING ENZYME AFEA"/>
    <property type="match status" value="1"/>
</dbReference>
<reference evidence="9 10" key="1">
    <citation type="journal article" date="2019" name="Sci. Rep.">
        <title>A multi-omics analysis of the grapevine pathogen Lasiodiplodia theobromae reveals that temperature affects the expression of virulence- and pathogenicity-related genes.</title>
        <authorList>
            <person name="Felix C."/>
            <person name="Meneses R."/>
            <person name="Goncalves M.F.M."/>
            <person name="Tilleman L."/>
            <person name="Duarte A.S."/>
            <person name="Jorrin-Novo J.V."/>
            <person name="Van de Peer Y."/>
            <person name="Deforce D."/>
            <person name="Van Nieuwerburgh F."/>
            <person name="Esteves A.C."/>
            <person name="Alves A."/>
        </authorList>
    </citation>
    <scope>NUCLEOTIDE SEQUENCE [LARGE SCALE GENOMIC DNA]</scope>
    <source>
        <strain evidence="9 10">LA-SOL3</strain>
    </source>
</reference>
<dbReference type="Proteomes" id="UP000325902">
    <property type="component" value="Unassembled WGS sequence"/>
</dbReference>
<keyword evidence="10" id="KW-1185">Reference proteome</keyword>
<dbReference type="GO" id="GO:0019748">
    <property type="term" value="P:secondary metabolic process"/>
    <property type="evidence" value="ECO:0007669"/>
    <property type="project" value="TreeGrafter"/>
</dbReference>
<evidence type="ECO:0000313" key="10">
    <source>
        <dbReference type="Proteomes" id="UP000325902"/>
    </source>
</evidence>
<keyword evidence="5" id="KW-0067">ATP-binding</keyword>
<dbReference type="GO" id="GO:0016405">
    <property type="term" value="F:CoA-ligase activity"/>
    <property type="evidence" value="ECO:0007669"/>
    <property type="project" value="TreeGrafter"/>
</dbReference>
<evidence type="ECO:0000256" key="1">
    <source>
        <dbReference type="ARBA" id="ARBA00005179"/>
    </source>
</evidence>
<organism evidence="9 10">
    <name type="scientific">Lasiodiplodia theobromae</name>
    <dbReference type="NCBI Taxonomy" id="45133"/>
    <lineage>
        <taxon>Eukaryota</taxon>
        <taxon>Fungi</taxon>
        <taxon>Dikarya</taxon>
        <taxon>Ascomycota</taxon>
        <taxon>Pezizomycotina</taxon>
        <taxon>Dothideomycetes</taxon>
        <taxon>Dothideomycetes incertae sedis</taxon>
        <taxon>Botryosphaeriales</taxon>
        <taxon>Botryosphaeriaceae</taxon>
        <taxon>Lasiodiplodia</taxon>
    </lineage>
</organism>
<dbReference type="AlphaFoldDB" id="A0A5N5CY55"/>
<evidence type="ECO:0000256" key="2">
    <source>
        <dbReference type="ARBA" id="ARBA00006432"/>
    </source>
</evidence>
<comment type="pathway">
    <text evidence="1">Secondary metabolite biosynthesis.</text>
</comment>
<protein>
    <submittedName>
        <fullName evidence="9">Acyl-CoA ligase azaF</fullName>
    </submittedName>
</protein>
<dbReference type="PANTHER" id="PTHR24096">
    <property type="entry name" value="LONG-CHAIN-FATTY-ACID--COA LIGASE"/>
    <property type="match status" value="1"/>
</dbReference>
<dbReference type="InterPro" id="IPR000873">
    <property type="entry name" value="AMP-dep_synth/lig_dom"/>
</dbReference>
<accession>A0A5N5CY55</accession>
<dbReference type="SUPFAM" id="SSF56801">
    <property type="entry name" value="Acetyl-CoA synthetase-like"/>
    <property type="match status" value="1"/>
</dbReference>
<evidence type="ECO:0000256" key="6">
    <source>
        <dbReference type="SAM" id="MobiDB-lite"/>
    </source>
</evidence>
<evidence type="ECO:0000256" key="5">
    <source>
        <dbReference type="ARBA" id="ARBA00022840"/>
    </source>
</evidence>
<sequence>MDLVSWTFGGNLPDPDKPILIDALSPSTSYSYNQIVSKTRQLIAGLRAQGIEPGDCVCVNCFNDLNYSVLYLGIIGAGAIFTGVNPAFTPNELSHHFSLTKPSLLIVEPKMLEKTLTAAKQAGIATDRIYVFDTETENPDPSILSWNALLEHGEADWVNVESPHETVASYNSTSGTSGLPKAAMITHSYHVSQAASQCVETDYPRSRLLTLPPFHAFGSPILPSSIRQGIPTYIMRRYAEAPFLNAIAQYGISETYVPPPVLMALPKAELATREGLNSLRSIWMGGASVKFAQQKPLYDLLHEDACIRGVWGMTESGWITCVQDRTRREDDSVGQPLEGFEIRIVDEDGEPITEDHVSGEILARVPHPLLSYISNPVATANAFTPCGNYVCTGDIGYRVTDPETGVPSMFIVDRAKELIKVRGWQVSPTEVESELMQHPGIADAAVIGVKEADGVEEFARAYIVRKVVFSTADELLIDDKVLRTWLRERLAGYKVPAEFVFVPTVPRNGTGKILRRVLRETETATKPAVVAPVHKRVDSAMSGLGVSNDPLGSNPVASDDSTAPIGHALSTVRSQVEMGAVDAEAEAPVATAAPTVPEEDHLPITSTPPAADRKVSVTTTISTTSAPAPAADADETSPSSFPEKTEYDQKKPASIRRKLKKLASKKDRLVSRVMASWTQSMRVVRCEFASFRR</sequence>
<feature type="region of interest" description="Disordered" evidence="6">
    <location>
        <begin position="544"/>
        <end position="564"/>
    </location>
</feature>
<feature type="domain" description="AMP-dependent synthetase/ligase" evidence="7">
    <location>
        <begin position="15"/>
        <end position="372"/>
    </location>
</feature>
<comment type="similarity">
    <text evidence="2">Belongs to the ATP-dependent AMP-binding enzyme family.</text>
</comment>
<dbReference type="GO" id="GO:0005524">
    <property type="term" value="F:ATP binding"/>
    <property type="evidence" value="ECO:0007669"/>
    <property type="project" value="UniProtKB-KW"/>
</dbReference>
<dbReference type="Gene3D" id="3.40.50.12780">
    <property type="entry name" value="N-terminal domain of ligase-like"/>
    <property type="match status" value="1"/>
</dbReference>
<evidence type="ECO:0000256" key="4">
    <source>
        <dbReference type="ARBA" id="ARBA00022741"/>
    </source>
</evidence>
<dbReference type="OrthoDB" id="6509636at2759"/>
<gene>
    <name evidence="9" type="primary">azaF_0</name>
    <name evidence="9" type="ORF">DBV05_g11109</name>
</gene>
<feature type="domain" description="AMP-binding enzyme C-terminal" evidence="8">
    <location>
        <begin position="430"/>
        <end position="512"/>
    </location>
</feature>
<dbReference type="EMBL" id="VCHE01000146">
    <property type="protein sequence ID" value="KAB2570222.1"/>
    <property type="molecule type" value="Genomic_DNA"/>
</dbReference>
<feature type="region of interest" description="Disordered" evidence="6">
    <location>
        <begin position="583"/>
        <end position="653"/>
    </location>
</feature>
<keyword evidence="4" id="KW-0547">Nucleotide-binding</keyword>
<dbReference type="Pfam" id="PF00501">
    <property type="entry name" value="AMP-binding"/>
    <property type="match status" value="1"/>
</dbReference>
<name>A0A5N5CY55_9PEZI</name>
<evidence type="ECO:0000313" key="9">
    <source>
        <dbReference type="EMBL" id="KAB2570222.1"/>
    </source>
</evidence>
<dbReference type="InterPro" id="IPR045851">
    <property type="entry name" value="AMP-bd_C_sf"/>
</dbReference>
<comment type="caution">
    <text evidence="9">The sequence shown here is derived from an EMBL/GenBank/DDBJ whole genome shotgun (WGS) entry which is preliminary data.</text>
</comment>
<feature type="compositionally biased region" description="Low complexity" evidence="6">
    <location>
        <begin position="583"/>
        <end position="596"/>
    </location>
</feature>
<dbReference type="InterPro" id="IPR042099">
    <property type="entry name" value="ANL_N_sf"/>
</dbReference>
<evidence type="ECO:0000259" key="8">
    <source>
        <dbReference type="Pfam" id="PF13193"/>
    </source>
</evidence>
<dbReference type="InterPro" id="IPR025110">
    <property type="entry name" value="AMP-bd_C"/>
</dbReference>
<dbReference type="Pfam" id="PF13193">
    <property type="entry name" value="AMP-binding_C"/>
    <property type="match status" value="1"/>
</dbReference>
<proteinExistence type="inferred from homology"/>
<dbReference type="Gene3D" id="3.30.300.30">
    <property type="match status" value="1"/>
</dbReference>